<evidence type="ECO:0000313" key="1">
    <source>
        <dbReference type="EMBL" id="CAB4136123.1"/>
    </source>
</evidence>
<organism evidence="2">
    <name type="scientific">uncultured Caudovirales phage</name>
    <dbReference type="NCBI Taxonomy" id="2100421"/>
    <lineage>
        <taxon>Viruses</taxon>
        <taxon>Duplodnaviria</taxon>
        <taxon>Heunggongvirae</taxon>
        <taxon>Uroviricota</taxon>
        <taxon>Caudoviricetes</taxon>
        <taxon>Peduoviridae</taxon>
        <taxon>Maltschvirus</taxon>
        <taxon>Maltschvirus maltsch</taxon>
    </lineage>
</organism>
<evidence type="ECO:0000313" key="2">
    <source>
        <dbReference type="EMBL" id="CAB5228649.1"/>
    </source>
</evidence>
<dbReference type="EMBL" id="LR796315">
    <property type="protein sequence ID" value="CAB4136123.1"/>
    <property type="molecule type" value="Genomic_DNA"/>
</dbReference>
<protein>
    <submittedName>
        <fullName evidence="2">Uncharacterized protein</fullName>
    </submittedName>
</protein>
<proteinExistence type="predicted"/>
<sequence length="56" mass="6296">MSLHVIPTMSRSPPLHRNQLSLRLSNGVNTEHNLQIVHASTNVNIVNDVRTALRRS</sequence>
<reference evidence="2" key="1">
    <citation type="submission" date="2020-05" db="EMBL/GenBank/DDBJ databases">
        <authorList>
            <person name="Chiriac C."/>
            <person name="Salcher M."/>
            <person name="Ghai R."/>
            <person name="Kavagutti S V."/>
        </authorList>
    </citation>
    <scope>NUCLEOTIDE SEQUENCE</scope>
</reference>
<gene>
    <name evidence="2" type="ORF">UFOVP1549_50</name>
    <name evidence="1" type="ORF">UFOVP303_44</name>
</gene>
<name>A0A6J7XER4_9CAUD</name>
<dbReference type="EMBL" id="LR798394">
    <property type="protein sequence ID" value="CAB5228649.1"/>
    <property type="molecule type" value="Genomic_DNA"/>
</dbReference>
<accession>A0A6J7XER4</accession>